<dbReference type="Proteomes" id="UP001058120">
    <property type="component" value="Chromosome"/>
</dbReference>
<dbReference type="PIRSF" id="PIRSF003128">
    <property type="entry name" value="RecN"/>
    <property type="match status" value="1"/>
</dbReference>
<keyword evidence="10" id="KW-0175">Coiled coil</keyword>
<keyword evidence="7 9" id="KW-0234">DNA repair</keyword>
<evidence type="ECO:0000259" key="11">
    <source>
        <dbReference type="Pfam" id="PF02463"/>
    </source>
</evidence>
<dbReference type="PANTHER" id="PTHR11059">
    <property type="entry name" value="DNA REPAIR PROTEIN RECN"/>
    <property type="match status" value="1"/>
</dbReference>
<evidence type="ECO:0000256" key="4">
    <source>
        <dbReference type="ARBA" id="ARBA00022741"/>
    </source>
</evidence>
<feature type="domain" description="RecF/RecN/SMC N-terminal" evidence="11">
    <location>
        <begin position="14"/>
        <end position="500"/>
    </location>
</feature>
<evidence type="ECO:0000256" key="5">
    <source>
        <dbReference type="ARBA" id="ARBA00022763"/>
    </source>
</evidence>
<keyword evidence="4" id="KW-0547">Nucleotide-binding</keyword>
<proteinExistence type="inferred from homology"/>
<dbReference type="PANTHER" id="PTHR11059:SF0">
    <property type="entry name" value="DNA REPAIR PROTEIN RECN"/>
    <property type="match status" value="1"/>
</dbReference>
<dbReference type="EMBL" id="CP065938">
    <property type="protein sequence ID" value="UWX06224.1"/>
    <property type="molecule type" value="Genomic_DNA"/>
</dbReference>
<feature type="coiled-coil region" evidence="10">
    <location>
        <begin position="141"/>
        <end position="178"/>
    </location>
</feature>
<evidence type="ECO:0000256" key="9">
    <source>
        <dbReference type="PIRNR" id="PIRNR003128"/>
    </source>
</evidence>
<dbReference type="Pfam" id="PF02463">
    <property type="entry name" value="SMC_N"/>
    <property type="match status" value="1"/>
</dbReference>
<dbReference type="SUPFAM" id="SSF52540">
    <property type="entry name" value="P-loop containing nucleoside triphosphate hydrolases"/>
    <property type="match status" value="2"/>
</dbReference>
<reference evidence="12" key="1">
    <citation type="submission" date="2020-12" db="EMBL/GenBank/DDBJ databases">
        <title>Taurinivorans muris gen. nov., sp. nov., fundamental and realized metabolic niche of a ubiquitous sulfidogenic bacterium in the murine intestine.</title>
        <authorList>
            <person name="Ye H."/>
            <person name="Hanson B.T."/>
            <person name="Loy A."/>
        </authorList>
    </citation>
    <scope>NUCLEOTIDE SEQUENCE</scope>
    <source>
        <strain evidence="12">LT0009</strain>
    </source>
</reference>
<evidence type="ECO:0000256" key="8">
    <source>
        <dbReference type="ARBA" id="ARBA00033408"/>
    </source>
</evidence>
<keyword evidence="5 9" id="KW-0227">DNA damage</keyword>
<feature type="coiled-coil region" evidence="10">
    <location>
        <begin position="297"/>
        <end position="359"/>
    </location>
</feature>
<evidence type="ECO:0000256" key="1">
    <source>
        <dbReference type="ARBA" id="ARBA00003618"/>
    </source>
</evidence>
<dbReference type="InterPro" id="IPR003395">
    <property type="entry name" value="RecF/RecN/SMC_N"/>
</dbReference>
<sequence>MLEYLRIRDLALIDDTELDFTQGMNVLTGETGAGKTFILKAIQFLLGEKLSADMVRKGKEKAQVEAIFYIGDEEYMLRRELVAETGRSRFFLNGNVSNQDTIKELRPLLILHVGQHGQQRLLQPSFQAGLIDDFIENKTLLQQKEESVKALKNCIQEKKDLLDKIAVLKDKRELLEMQQTEIEKVDPEPHEEENLENLRLQFKNSDHIRQAYEEGLGILFGNDGSSGLIQQLNQLERVIANLTKDTSFDHDMGTAYDALLNFQEEVKELGNKFRNIPSPDVDSEMNLNEIESRLFQLAQLKRKLNRSIEQILTLKEEVEENLSFLDACNLDIINIEKRERELTQALQEILEQTNTAREQAAAKFCLALQEELRGLGFSEKVQVIPELVEHAVIKDSLSPCIEKTVRLLWAPNPGQNPQALDKIASGGELSRFLLAVIGLQQSQYEDATLIFDEVDAGVGGITLNRVAERLSALAEKRQMLLITHWPQLAMRGRNHFKITKEFIDDETYSRCVRLNEAEKQKELERMAGKE</sequence>
<evidence type="ECO:0000256" key="6">
    <source>
        <dbReference type="ARBA" id="ARBA00022840"/>
    </source>
</evidence>
<protein>
    <recommendedName>
        <fullName evidence="3 9">DNA repair protein RecN</fullName>
    </recommendedName>
    <alternativeName>
        <fullName evidence="8 9">Recombination protein N</fullName>
    </alternativeName>
</protein>
<accession>A0ABY5Y210</accession>
<organism evidence="12 13">
    <name type="scientific">Taurinivorans muris</name>
    <dbReference type="NCBI Taxonomy" id="2787751"/>
    <lineage>
        <taxon>Bacteria</taxon>
        <taxon>Pseudomonadati</taxon>
        <taxon>Thermodesulfobacteriota</taxon>
        <taxon>Desulfovibrionia</taxon>
        <taxon>Desulfovibrionales</taxon>
        <taxon>Desulfovibrionaceae</taxon>
        <taxon>Taurinivorans</taxon>
    </lineage>
</organism>
<keyword evidence="6" id="KW-0067">ATP-binding</keyword>
<evidence type="ECO:0000256" key="10">
    <source>
        <dbReference type="SAM" id="Coils"/>
    </source>
</evidence>
<comment type="function">
    <text evidence="1 9">May be involved in recombinational repair of damaged DNA.</text>
</comment>
<gene>
    <name evidence="12" type="ORF">JBF11_02590</name>
</gene>
<name>A0ABY5Y210_9BACT</name>
<evidence type="ECO:0000256" key="2">
    <source>
        <dbReference type="ARBA" id="ARBA00009441"/>
    </source>
</evidence>
<evidence type="ECO:0000256" key="7">
    <source>
        <dbReference type="ARBA" id="ARBA00023204"/>
    </source>
</evidence>
<evidence type="ECO:0000313" key="12">
    <source>
        <dbReference type="EMBL" id="UWX06224.1"/>
    </source>
</evidence>
<dbReference type="RefSeq" id="WP_334315827.1">
    <property type="nucleotide sequence ID" value="NZ_CP065938.1"/>
</dbReference>
<evidence type="ECO:0000256" key="3">
    <source>
        <dbReference type="ARBA" id="ARBA00021315"/>
    </source>
</evidence>
<dbReference type="InterPro" id="IPR004604">
    <property type="entry name" value="DNA_recomb/repair_RecN"/>
</dbReference>
<dbReference type="InterPro" id="IPR027417">
    <property type="entry name" value="P-loop_NTPase"/>
</dbReference>
<dbReference type="Gene3D" id="3.40.50.300">
    <property type="entry name" value="P-loop containing nucleotide triphosphate hydrolases"/>
    <property type="match status" value="2"/>
</dbReference>
<comment type="similarity">
    <text evidence="2 9">Belongs to the RecN family.</text>
</comment>
<keyword evidence="13" id="KW-1185">Reference proteome</keyword>
<evidence type="ECO:0000313" key="13">
    <source>
        <dbReference type="Proteomes" id="UP001058120"/>
    </source>
</evidence>